<evidence type="ECO:0008006" key="3">
    <source>
        <dbReference type="Google" id="ProtNLM"/>
    </source>
</evidence>
<proteinExistence type="predicted"/>
<dbReference type="Gene3D" id="3.40.1000.10">
    <property type="entry name" value="Mog1/PsbP, alpha/beta/alpha sandwich"/>
    <property type="match status" value="1"/>
</dbReference>
<dbReference type="AlphaFoldDB" id="A0AAE4CMN7"/>
<sequence>MAAELPVPIRFRLPDGWQAKDPEQVGADDVAFVALHPESQQPGSTANITIDGDYRPDPAALTDIADESVHNIEQVAETVTVTQRSELGSAEAPGLGQVLKFSTVINEVARELFQCQVYLSMLDTENPEQRVVLRLALTANQEQFTALMEDFQEFVASVRPDTDSGEGM</sequence>
<reference evidence="1" key="1">
    <citation type="submission" date="2023-07" db="EMBL/GenBank/DDBJ databases">
        <title>Sequencing the genomes of 1000 actinobacteria strains.</title>
        <authorList>
            <person name="Klenk H.-P."/>
        </authorList>
    </citation>
    <scope>NUCLEOTIDE SEQUENCE</scope>
    <source>
        <strain evidence="1">DSM 45977</strain>
    </source>
</reference>
<accession>A0AAE4CMN7</accession>
<comment type="caution">
    <text evidence="1">The sequence shown here is derived from an EMBL/GenBank/DDBJ whole genome shotgun (WGS) entry which is preliminary data.</text>
</comment>
<keyword evidence="2" id="KW-1185">Reference proteome</keyword>
<dbReference type="RefSeq" id="WP_310274298.1">
    <property type="nucleotide sequence ID" value="NZ_JAVDXW010000001.1"/>
</dbReference>
<dbReference type="EMBL" id="JAVDXW010000001">
    <property type="protein sequence ID" value="MDR7302621.1"/>
    <property type="molecule type" value="Genomic_DNA"/>
</dbReference>
<dbReference type="Proteomes" id="UP001180845">
    <property type="component" value="Unassembled WGS sequence"/>
</dbReference>
<evidence type="ECO:0000313" key="1">
    <source>
        <dbReference type="EMBL" id="MDR7302621.1"/>
    </source>
</evidence>
<evidence type="ECO:0000313" key="2">
    <source>
        <dbReference type="Proteomes" id="UP001180845"/>
    </source>
</evidence>
<gene>
    <name evidence="1" type="ORF">JOF55_002802</name>
</gene>
<organism evidence="1 2">
    <name type="scientific">Haloactinomyces albus</name>
    <dbReference type="NCBI Taxonomy" id="1352928"/>
    <lineage>
        <taxon>Bacteria</taxon>
        <taxon>Bacillati</taxon>
        <taxon>Actinomycetota</taxon>
        <taxon>Actinomycetes</taxon>
        <taxon>Actinopolysporales</taxon>
        <taxon>Actinopolysporaceae</taxon>
        <taxon>Haloactinomyces</taxon>
    </lineage>
</organism>
<name>A0AAE4CMN7_9ACTN</name>
<protein>
    <recommendedName>
        <fullName evidence="3">DUF1795 domain-containing protein</fullName>
    </recommendedName>
</protein>